<name>A0A1F6D4Y5_HANXR</name>
<accession>A0A1F6D4Y5</accession>
<reference evidence="2 3" key="1">
    <citation type="journal article" date="2016" name="Nat. Commun.">
        <title>Thousands of microbial genomes shed light on interconnected biogeochemical processes in an aquifer system.</title>
        <authorList>
            <person name="Anantharaman K."/>
            <person name="Brown C.T."/>
            <person name="Hug L.A."/>
            <person name="Sharon I."/>
            <person name="Castelle C.J."/>
            <person name="Probst A.J."/>
            <person name="Thomas B.C."/>
            <person name="Singh A."/>
            <person name="Wilkins M.J."/>
            <person name="Karaoz U."/>
            <person name="Brodie E.L."/>
            <person name="Williams K.H."/>
            <person name="Hubbard S.S."/>
            <person name="Banfield J.F."/>
        </authorList>
    </citation>
    <scope>NUCLEOTIDE SEQUENCE [LARGE SCALE GENOMIC DNA]</scope>
    <source>
        <strain evidence="3">RIFCSPLOWO2_12_FULL_64_10</strain>
    </source>
</reference>
<organism evidence="2 3">
    <name type="scientific">Handelsmanbacteria sp. (strain RIFCSPLOWO2_12_FULL_64_10)</name>
    <dbReference type="NCBI Taxonomy" id="1817868"/>
    <lineage>
        <taxon>Bacteria</taxon>
        <taxon>Candidatus Handelsmaniibacteriota</taxon>
    </lineage>
</organism>
<dbReference type="EMBL" id="MFKF01000033">
    <property type="protein sequence ID" value="OGG56391.1"/>
    <property type="molecule type" value="Genomic_DNA"/>
</dbReference>
<proteinExistence type="predicted"/>
<evidence type="ECO:0000313" key="3">
    <source>
        <dbReference type="Proteomes" id="UP000178606"/>
    </source>
</evidence>
<feature type="compositionally biased region" description="Polar residues" evidence="1">
    <location>
        <begin position="1"/>
        <end position="11"/>
    </location>
</feature>
<sequence length="167" mass="18282">MNMTIDAQSPKTSPTSRSSTMRHPTMISRDSILAAFGSYSRTVESIRSRFAAIDRDPCAPQAARAAAARIDVALDDPVLAITLTTADWDVLRATYLATVNALKLAEGFGHRIGRSDLIALAREAECILWILVWRRLVHVDGLSDELAHIRLTSVDQHFRNEGTAPAA</sequence>
<dbReference type="Proteomes" id="UP000178606">
    <property type="component" value="Unassembled WGS sequence"/>
</dbReference>
<protein>
    <submittedName>
        <fullName evidence="2">Uncharacterized protein</fullName>
    </submittedName>
</protein>
<evidence type="ECO:0000313" key="2">
    <source>
        <dbReference type="EMBL" id="OGG56391.1"/>
    </source>
</evidence>
<gene>
    <name evidence="2" type="ORF">A3F84_20835</name>
</gene>
<feature type="region of interest" description="Disordered" evidence="1">
    <location>
        <begin position="1"/>
        <end position="23"/>
    </location>
</feature>
<feature type="compositionally biased region" description="Low complexity" evidence="1">
    <location>
        <begin position="12"/>
        <end position="23"/>
    </location>
</feature>
<evidence type="ECO:0000256" key="1">
    <source>
        <dbReference type="SAM" id="MobiDB-lite"/>
    </source>
</evidence>
<dbReference type="AlphaFoldDB" id="A0A1F6D4Y5"/>
<comment type="caution">
    <text evidence="2">The sequence shown here is derived from an EMBL/GenBank/DDBJ whole genome shotgun (WGS) entry which is preliminary data.</text>
</comment>